<evidence type="ECO:0000256" key="2">
    <source>
        <dbReference type="SAM" id="MobiDB-lite"/>
    </source>
</evidence>
<dbReference type="GO" id="GO:0016020">
    <property type="term" value="C:membrane"/>
    <property type="evidence" value="ECO:0007669"/>
    <property type="project" value="InterPro"/>
</dbReference>
<feature type="transmembrane region" description="Helical" evidence="3">
    <location>
        <begin position="812"/>
        <end position="835"/>
    </location>
</feature>
<accession>A0A9W7BUV9</accession>
<feature type="transmembrane region" description="Helical" evidence="3">
    <location>
        <begin position="501"/>
        <end position="525"/>
    </location>
</feature>
<comment type="caution">
    <text evidence="7">The sequence shown here is derived from an EMBL/GenBank/DDBJ whole genome shotgun (WGS) entry which is preliminary data.</text>
</comment>
<dbReference type="SMART" id="SM00202">
    <property type="entry name" value="SR"/>
    <property type="match status" value="1"/>
</dbReference>
<dbReference type="InterPro" id="IPR001202">
    <property type="entry name" value="WW_dom"/>
</dbReference>
<evidence type="ECO:0000313" key="7">
    <source>
        <dbReference type="EMBL" id="GMH94044.1"/>
    </source>
</evidence>
<dbReference type="PROSITE" id="PS50287">
    <property type="entry name" value="SRCR_2"/>
    <property type="match status" value="1"/>
</dbReference>
<name>A0A9W7BUV9_9STRA</name>
<keyword evidence="8" id="KW-1185">Reference proteome</keyword>
<feature type="transmembrane region" description="Helical" evidence="3">
    <location>
        <begin position="546"/>
        <end position="566"/>
    </location>
</feature>
<dbReference type="SMART" id="SM01411">
    <property type="entry name" value="Ephrin_rec_like"/>
    <property type="match status" value="5"/>
</dbReference>
<dbReference type="Gene3D" id="3.10.250.10">
    <property type="entry name" value="SRCR-like domain"/>
    <property type="match status" value="1"/>
</dbReference>
<keyword evidence="3" id="KW-0812">Transmembrane</keyword>
<dbReference type="SUPFAM" id="SSF57184">
    <property type="entry name" value="Growth factor receptor domain"/>
    <property type="match status" value="2"/>
</dbReference>
<gene>
    <name evidence="7" type="ORF">TrST_g4059</name>
</gene>
<evidence type="ECO:0000313" key="8">
    <source>
        <dbReference type="Proteomes" id="UP001165085"/>
    </source>
</evidence>
<feature type="domain" description="SRCR" evidence="6">
    <location>
        <begin position="54"/>
        <end position="174"/>
    </location>
</feature>
<feature type="region of interest" description="Disordered" evidence="2">
    <location>
        <begin position="45"/>
        <end position="73"/>
    </location>
</feature>
<dbReference type="InterPro" id="IPR001190">
    <property type="entry name" value="SRCR"/>
</dbReference>
<evidence type="ECO:0000256" key="1">
    <source>
        <dbReference type="ARBA" id="ARBA00023157"/>
    </source>
</evidence>
<dbReference type="EMBL" id="BRXY01000426">
    <property type="protein sequence ID" value="GMH94044.1"/>
    <property type="molecule type" value="Genomic_DNA"/>
</dbReference>
<reference evidence="8" key="1">
    <citation type="journal article" date="2023" name="Commun. Biol.">
        <title>Genome analysis of Parmales, the sister group of diatoms, reveals the evolutionary specialization of diatoms from phago-mixotrophs to photoautotrophs.</title>
        <authorList>
            <person name="Ban H."/>
            <person name="Sato S."/>
            <person name="Yoshikawa S."/>
            <person name="Yamada K."/>
            <person name="Nakamura Y."/>
            <person name="Ichinomiya M."/>
            <person name="Sato N."/>
            <person name="Blanc-Mathieu R."/>
            <person name="Endo H."/>
            <person name="Kuwata A."/>
            <person name="Ogata H."/>
        </authorList>
    </citation>
    <scope>NUCLEOTIDE SEQUENCE [LARGE SCALE GENOMIC DNA]</scope>
    <source>
        <strain evidence="8">NIES 3701</strain>
    </source>
</reference>
<sequence length="1087" mass="116744">MIYPKCVVVLATLLLLLAPTRAVECGLGNGPQTLVQSSTGLAAPTGQLQDASSVRIRDSSNNSPTFDSDGVVSGRIEVKPSGETNWGTIHGFVVSDWTTDNALVACREIGNELGYATIVSVSTTALDRDSAPAGSGEIWWQQVSCLLGEQALEACPKSRATGTDHYYDIGISCKFALPDTCAECPPGFYSDSEDPSPCRSCEAGKALSTSGATSDTECTACAPGKYSYHASASCTSCEAGSYSSATSAISSATCLSCEGGKTSSTVGATSNSTCTSCERGKYASSTGLTLCTSCEAGSYSNATSAISSDTCLPCELGSYSTAASPSCTKCAVGRYSSSTSATSSNTCLACAEGKASNTTGSTTCTDCKPGTYATYAASASCTACEEGKGSDSTGSTSADSCESCMIGSYSGGGSRCLPCEPGAYSEALSSSSCLGCPLGKASSTPGATSKKNCEICDLGEYTPVQGSVCKSCEEDGVSCDYRACDDDQFNNNGKCEMCDNLVSTMILAGSFLSFAVAAYYSAAIATNRRKMMQLKVAATFFQTAELTTLIKVSWPAIVFFTLPFQLPITDAKCLASSSGWNQVHTFYAYIYGPIVVFAMALLSASGTKPRSSERKKVASLLTILVSLWYSPLLQIIASMYECFQDPERENRWYLSTDPSVSCEPSPERTIIKIHSLALAILVGFGFPLLSFLKIRSLRKAGKLDFDSSLANLFQFYNTRMPNFETVQFFRKGLLILVLTWFNDNPVIQSISSLGINGSFLLLLSCTHPFVYYPTSNSRRNLFQTAEVSSTVTCLIGNTLALLGALTVSDQSFVDLLGGVLATTNILFFMCFMLSYNRELGKASRRELEWQITSRRCIENENLGYELRDAVEEWNLLVMSLDDESLEEQRRLQVVDEMPFVKSRIVAAMRIFLMEREERHTQNVTFQITEAFDEEGFKEKSGRFERILGLVNEDFEKLVGEAHGPFTVLEIAQLQKLDFVSGLLEGGTDGSIDVAERGGKRNTNPLQQVEMTTVESDSKQEQKTRTKKKSAGKASVPTTITPPPPPPPPPPRTSPGSDPWMMTSDSNGNLIYVNKETNEISYEKPKIM</sequence>
<feature type="transmembrane region" description="Helical" evidence="3">
    <location>
        <begin position="586"/>
        <end position="605"/>
    </location>
</feature>
<protein>
    <recommendedName>
        <fullName evidence="9">SRCR domain-containing protein</fullName>
    </recommendedName>
</protein>
<proteinExistence type="predicted"/>
<dbReference type="InterPro" id="IPR009030">
    <property type="entry name" value="Growth_fac_rcpt_cys_sf"/>
</dbReference>
<dbReference type="InterPro" id="IPR011641">
    <property type="entry name" value="Tyr-kin_ephrin_A/B_rcpt-like"/>
</dbReference>
<evidence type="ECO:0000259" key="5">
    <source>
        <dbReference type="PROSITE" id="PS50020"/>
    </source>
</evidence>
<feature type="signal peptide" evidence="4">
    <location>
        <begin position="1"/>
        <end position="22"/>
    </location>
</feature>
<keyword evidence="3" id="KW-0472">Membrane</keyword>
<feature type="transmembrane region" description="Helical" evidence="3">
    <location>
        <begin position="784"/>
        <end position="806"/>
    </location>
</feature>
<dbReference type="InterPro" id="IPR036772">
    <property type="entry name" value="SRCR-like_dom_sf"/>
</dbReference>
<feature type="chain" id="PRO_5040836615" description="SRCR domain-containing protein" evidence="4">
    <location>
        <begin position="23"/>
        <end position="1087"/>
    </location>
</feature>
<dbReference type="PROSITE" id="PS50020">
    <property type="entry name" value="WW_DOMAIN_2"/>
    <property type="match status" value="1"/>
</dbReference>
<feature type="region of interest" description="Disordered" evidence="2">
    <location>
        <begin position="989"/>
        <end position="1087"/>
    </location>
</feature>
<feature type="transmembrane region" description="Helical" evidence="3">
    <location>
        <begin position="617"/>
        <end position="640"/>
    </location>
</feature>
<dbReference type="Proteomes" id="UP001165085">
    <property type="component" value="Unassembled WGS sequence"/>
</dbReference>
<feature type="compositionally biased region" description="Basic and acidic residues" evidence="2">
    <location>
        <begin position="1075"/>
        <end position="1087"/>
    </location>
</feature>
<dbReference type="PANTHER" id="PTHR46967:SF1">
    <property type="entry name" value="KERATIN-ASSOCIATED PROTEIN 16-1-LIKE"/>
    <property type="match status" value="1"/>
</dbReference>
<dbReference type="Gene3D" id="2.10.50.10">
    <property type="entry name" value="Tumor Necrosis Factor Receptor, subunit A, domain 2"/>
    <property type="match status" value="4"/>
</dbReference>
<organism evidence="7 8">
    <name type="scientific">Triparma strigata</name>
    <dbReference type="NCBI Taxonomy" id="1606541"/>
    <lineage>
        <taxon>Eukaryota</taxon>
        <taxon>Sar</taxon>
        <taxon>Stramenopiles</taxon>
        <taxon>Ochrophyta</taxon>
        <taxon>Bolidophyceae</taxon>
        <taxon>Parmales</taxon>
        <taxon>Triparmaceae</taxon>
        <taxon>Triparma</taxon>
    </lineage>
</organism>
<evidence type="ECO:0008006" key="9">
    <source>
        <dbReference type="Google" id="ProtNLM"/>
    </source>
</evidence>
<feature type="compositionally biased region" description="Polar residues" evidence="2">
    <location>
        <begin position="1000"/>
        <end position="1014"/>
    </location>
</feature>
<dbReference type="Pfam" id="PF07699">
    <property type="entry name" value="Ephrin_rec_like"/>
    <property type="match status" value="1"/>
</dbReference>
<evidence type="ECO:0000256" key="4">
    <source>
        <dbReference type="SAM" id="SignalP"/>
    </source>
</evidence>
<dbReference type="AlphaFoldDB" id="A0A9W7BUV9"/>
<dbReference type="PANTHER" id="PTHR46967">
    <property type="entry name" value="INSULIN-LIKE GROWTH FACTOR BINDING PROTEIN,N-TERMINAL"/>
    <property type="match status" value="1"/>
</dbReference>
<feature type="compositionally biased region" description="Pro residues" evidence="2">
    <location>
        <begin position="1039"/>
        <end position="1052"/>
    </location>
</feature>
<evidence type="ECO:0000259" key="6">
    <source>
        <dbReference type="PROSITE" id="PS50287"/>
    </source>
</evidence>
<dbReference type="OrthoDB" id="430738at2759"/>
<dbReference type="SUPFAM" id="SSF56487">
    <property type="entry name" value="SRCR-like"/>
    <property type="match status" value="1"/>
</dbReference>
<evidence type="ECO:0000256" key="3">
    <source>
        <dbReference type="SAM" id="Phobius"/>
    </source>
</evidence>
<keyword evidence="4" id="KW-0732">Signal</keyword>
<feature type="transmembrane region" description="Helical" evidence="3">
    <location>
        <begin position="673"/>
        <end position="692"/>
    </location>
</feature>
<keyword evidence="1" id="KW-1015">Disulfide bond</keyword>
<keyword evidence="3" id="KW-1133">Transmembrane helix</keyword>
<feature type="domain" description="WW" evidence="5">
    <location>
        <begin position="1053"/>
        <end position="1086"/>
    </location>
</feature>